<dbReference type="InParanoid" id="A0A136J2J1"/>
<dbReference type="SUPFAM" id="SSF52540">
    <property type="entry name" value="P-loop containing nucleoside triphosphate hydrolases"/>
    <property type="match status" value="1"/>
</dbReference>
<dbReference type="PANTHER" id="PTHR18934:SF99">
    <property type="entry name" value="ATP-DEPENDENT RNA HELICASE DHX37-RELATED"/>
    <property type="match status" value="1"/>
</dbReference>
<reference evidence="8" key="1">
    <citation type="submission" date="2016-02" db="EMBL/GenBank/DDBJ databases">
        <title>Draft genome sequence of Microdochium bolleyi, a fungal endophyte of beachgrass.</title>
        <authorList>
            <consortium name="DOE Joint Genome Institute"/>
            <person name="David A.S."/>
            <person name="May G."/>
            <person name="Haridas S."/>
            <person name="Lim J."/>
            <person name="Wang M."/>
            <person name="Labutti K."/>
            <person name="Lipzen A."/>
            <person name="Barry K."/>
            <person name="Grigoriev I.V."/>
        </authorList>
    </citation>
    <scope>NUCLEOTIDE SEQUENCE [LARGE SCALE GENOMIC DNA]</scope>
    <source>
        <strain evidence="8">J235TASD1</strain>
    </source>
</reference>
<protein>
    <submittedName>
        <fullName evidence="7">p-loop containing nucleoside triphosphate hydrolase protein</fullName>
    </submittedName>
</protein>
<dbReference type="Pfam" id="PF00271">
    <property type="entry name" value="Helicase_C"/>
    <property type="match status" value="1"/>
</dbReference>
<dbReference type="Gene3D" id="1.20.120.1080">
    <property type="match status" value="1"/>
</dbReference>
<evidence type="ECO:0000256" key="1">
    <source>
        <dbReference type="ARBA" id="ARBA00022741"/>
    </source>
</evidence>
<proteinExistence type="predicted"/>
<dbReference type="InterPro" id="IPR014001">
    <property type="entry name" value="Helicase_ATP-bd"/>
</dbReference>
<dbReference type="Proteomes" id="UP000070501">
    <property type="component" value="Unassembled WGS sequence"/>
</dbReference>
<feature type="domain" description="Helicase C-terminal" evidence="6">
    <location>
        <begin position="255"/>
        <end position="428"/>
    </location>
</feature>
<dbReference type="SMART" id="SM00490">
    <property type="entry name" value="HELICc"/>
    <property type="match status" value="1"/>
</dbReference>
<dbReference type="InterPro" id="IPR027417">
    <property type="entry name" value="P-loop_NTPase"/>
</dbReference>
<feature type="domain" description="Helicase ATP-binding" evidence="5">
    <location>
        <begin position="73"/>
        <end position="238"/>
    </location>
</feature>
<evidence type="ECO:0000256" key="2">
    <source>
        <dbReference type="ARBA" id="ARBA00022801"/>
    </source>
</evidence>
<keyword evidence="3" id="KW-0347">Helicase</keyword>
<evidence type="ECO:0000313" key="7">
    <source>
        <dbReference type="EMBL" id="KXJ91461.1"/>
    </source>
</evidence>
<dbReference type="GO" id="GO:0004386">
    <property type="term" value="F:helicase activity"/>
    <property type="evidence" value="ECO:0007669"/>
    <property type="project" value="UniProtKB-KW"/>
</dbReference>
<evidence type="ECO:0000313" key="8">
    <source>
        <dbReference type="Proteomes" id="UP000070501"/>
    </source>
</evidence>
<sequence>MASLEAAERVRAQLSELRVGETSAINVEAIEEKHEINPHTIRTGQPRPYTAEYHSLRPLRQQLPIYSKHQEFLDAYHSSQVLILSSDTGSGKTTQIPQFVFWDDFDDKGLIACTQPRSLAASSVAARVASEMDVGLGDEVGYSYRFESRRSVHTRILFLPASILLAESISDPTLSKYKCIIVDEVHERISSTDILLAILKQIVTAKVRPDLKIIIMSATLDTGKFQAYFGGASALHISARSFPVEVMHLKTPTKDVRDAAVQCVVSIHTTQPRTAGDILVFLPGENDIEYVIARVRKATKGLEVKSFSASLSLTEQQRILNASDKRRCIVSTNVAETSLTMDGIAFVVDSGLSKQMTYNPRADLDVIETRPISKASAQQRAGRVGRTREGKCYRLYTKQSFEEMRNFSVPGVLSNNVRDTVLGIYSRGMRLSTIGLVDLPHTESMISAIQDLVLMGFLDPTPGGGKVTFVGQCAARLPVDPLWFNVMKEAAPLGTGLNMISLAAISSSRQPILLSPGHPLSDHITLLNAFNAYLHAAGSNRVDMSLWCKQHFLNLRALEEVERIRVHLLTLITRAAEDYHDRVRKTVARGLHLHLAWNDGRDELYKTVRSCQHALVHPESVLVGLTAHPWVVYSNFTLTSKQYMDTVTVVDPEWIVDLPALSDEHLPKAYGDTPEAPRFKQPLIRAALHKVREIMTAREQI</sequence>
<dbReference type="PROSITE" id="PS51192">
    <property type="entry name" value="HELICASE_ATP_BIND_1"/>
    <property type="match status" value="1"/>
</dbReference>
<dbReference type="Gene3D" id="3.40.50.300">
    <property type="entry name" value="P-loop containing nucleotide triphosphate hydrolases"/>
    <property type="match status" value="2"/>
</dbReference>
<dbReference type="InterPro" id="IPR011709">
    <property type="entry name" value="DEAD-box_helicase_OB_fold"/>
</dbReference>
<gene>
    <name evidence="7" type="ORF">Micbo1qcDRAFT_225308</name>
</gene>
<dbReference type="PROSITE" id="PS51194">
    <property type="entry name" value="HELICASE_CTER"/>
    <property type="match status" value="1"/>
</dbReference>
<organism evidence="7 8">
    <name type="scientific">Microdochium bolleyi</name>
    <dbReference type="NCBI Taxonomy" id="196109"/>
    <lineage>
        <taxon>Eukaryota</taxon>
        <taxon>Fungi</taxon>
        <taxon>Dikarya</taxon>
        <taxon>Ascomycota</taxon>
        <taxon>Pezizomycotina</taxon>
        <taxon>Sordariomycetes</taxon>
        <taxon>Xylariomycetidae</taxon>
        <taxon>Xylariales</taxon>
        <taxon>Microdochiaceae</taxon>
        <taxon>Microdochium</taxon>
    </lineage>
</organism>
<dbReference type="GO" id="GO:0016787">
    <property type="term" value="F:hydrolase activity"/>
    <property type="evidence" value="ECO:0007669"/>
    <property type="project" value="UniProtKB-KW"/>
</dbReference>
<keyword evidence="4" id="KW-0067">ATP-binding</keyword>
<accession>A0A136J2J1</accession>
<dbReference type="InterPro" id="IPR001650">
    <property type="entry name" value="Helicase_C-like"/>
</dbReference>
<keyword evidence="8" id="KW-1185">Reference proteome</keyword>
<dbReference type="GO" id="GO:0003723">
    <property type="term" value="F:RNA binding"/>
    <property type="evidence" value="ECO:0007669"/>
    <property type="project" value="TreeGrafter"/>
</dbReference>
<name>A0A136J2J1_9PEZI</name>
<dbReference type="OrthoDB" id="10253254at2759"/>
<keyword evidence="2 7" id="KW-0378">Hydrolase</keyword>
<evidence type="ECO:0000256" key="4">
    <source>
        <dbReference type="ARBA" id="ARBA00022840"/>
    </source>
</evidence>
<dbReference type="GO" id="GO:0005524">
    <property type="term" value="F:ATP binding"/>
    <property type="evidence" value="ECO:0007669"/>
    <property type="project" value="UniProtKB-KW"/>
</dbReference>
<evidence type="ECO:0000256" key="3">
    <source>
        <dbReference type="ARBA" id="ARBA00022806"/>
    </source>
</evidence>
<keyword evidence="1" id="KW-0547">Nucleotide-binding</keyword>
<dbReference type="STRING" id="196109.A0A136J2J1"/>
<dbReference type="InterPro" id="IPR011545">
    <property type="entry name" value="DEAD/DEAH_box_helicase_dom"/>
</dbReference>
<evidence type="ECO:0000259" key="5">
    <source>
        <dbReference type="PROSITE" id="PS51192"/>
    </source>
</evidence>
<dbReference type="AlphaFoldDB" id="A0A136J2J1"/>
<dbReference type="Pfam" id="PF00270">
    <property type="entry name" value="DEAD"/>
    <property type="match status" value="1"/>
</dbReference>
<evidence type="ECO:0000259" key="6">
    <source>
        <dbReference type="PROSITE" id="PS51194"/>
    </source>
</evidence>
<dbReference type="EMBL" id="KQ964250">
    <property type="protein sequence ID" value="KXJ91461.1"/>
    <property type="molecule type" value="Genomic_DNA"/>
</dbReference>
<dbReference type="PANTHER" id="PTHR18934">
    <property type="entry name" value="ATP-DEPENDENT RNA HELICASE"/>
    <property type="match status" value="1"/>
</dbReference>
<dbReference type="SMART" id="SM00487">
    <property type="entry name" value="DEXDc"/>
    <property type="match status" value="1"/>
</dbReference>
<dbReference type="Pfam" id="PF07717">
    <property type="entry name" value="OB_NTP_bind"/>
    <property type="match status" value="1"/>
</dbReference>
<dbReference type="CDD" id="cd18791">
    <property type="entry name" value="SF2_C_RHA"/>
    <property type="match status" value="1"/>
</dbReference>